<dbReference type="InterPro" id="IPR004680">
    <property type="entry name" value="Cit_transptr-like_dom"/>
</dbReference>
<dbReference type="Pfam" id="PF02080">
    <property type="entry name" value="TrkA_C"/>
    <property type="match status" value="2"/>
</dbReference>
<feature type="transmembrane region" description="Helical" evidence="7">
    <location>
        <begin position="180"/>
        <end position="199"/>
    </location>
</feature>
<dbReference type="InterPro" id="IPR036721">
    <property type="entry name" value="RCK_C_sf"/>
</dbReference>
<evidence type="ECO:0000256" key="7">
    <source>
        <dbReference type="SAM" id="Phobius"/>
    </source>
</evidence>
<keyword evidence="5 7" id="KW-1133">Transmembrane helix</keyword>
<evidence type="ECO:0000256" key="3">
    <source>
        <dbReference type="ARBA" id="ARBA00022692"/>
    </source>
</evidence>
<evidence type="ECO:0000256" key="1">
    <source>
        <dbReference type="ARBA" id="ARBA00004141"/>
    </source>
</evidence>
<proteinExistence type="predicted"/>
<feature type="transmembrane region" description="Helical" evidence="7">
    <location>
        <begin position="481"/>
        <end position="501"/>
    </location>
</feature>
<evidence type="ECO:0000313" key="10">
    <source>
        <dbReference type="Proteomes" id="UP001597237"/>
    </source>
</evidence>
<dbReference type="SUPFAM" id="SSF116726">
    <property type="entry name" value="TrkA C-terminal domain-like"/>
    <property type="match status" value="2"/>
</dbReference>
<dbReference type="CDD" id="cd01115">
    <property type="entry name" value="SLC13_permease"/>
    <property type="match status" value="1"/>
</dbReference>
<feature type="transmembrane region" description="Helical" evidence="7">
    <location>
        <begin position="566"/>
        <end position="588"/>
    </location>
</feature>
<evidence type="ECO:0000256" key="5">
    <source>
        <dbReference type="ARBA" id="ARBA00022989"/>
    </source>
</evidence>
<feature type="domain" description="RCK C-terminal" evidence="8">
    <location>
        <begin position="207"/>
        <end position="291"/>
    </location>
</feature>
<accession>A0ABW4MY64</accession>
<evidence type="ECO:0000256" key="6">
    <source>
        <dbReference type="ARBA" id="ARBA00023136"/>
    </source>
</evidence>
<dbReference type="EMBL" id="JBHUEY010000001">
    <property type="protein sequence ID" value="MFD1782927.1"/>
    <property type="molecule type" value="Genomic_DNA"/>
</dbReference>
<feature type="transmembrane region" description="Helical" evidence="7">
    <location>
        <begin position="28"/>
        <end position="46"/>
    </location>
</feature>
<dbReference type="InterPro" id="IPR006037">
    <property type="entry name" value="RCK_C"/>
</dbReference>
<feature type="transmembrane region" description="Helical" evidence="7">
    <location>
        <begin position="442"/>
        <end position="461"/>
    </location>
</feature>
<name>A0ABW4MY64_9CAUL</name>
<feature type="transmembrane region" description="Helical" evidence="7">
    <location>
        <begin position="418"/>
        <end position="435"/>
    </location>
</feature>
<keyword evidence="4" id="KW-0677">Repeat</keyword>
<comment type="subcellular location">
    <subcellularLocation>
        <location evidence="1">Membrane</location>
        <topology evidence="1">Multi-pass membrane protein</topology>
    </subcellularLocation>
</comment>
<gene>
    <name evidence="9" type="ORF">ACFSC0_05940</name>
</gene>
<dbReference type="Gene3D" id="3.30.70.1450">
    <property type="entry name" value="Regulator of K+ conductance, C-terminal domain"/>
    <property type="match status" value="2"/>
</dbReference>
<dbReference type="PANTHER" id="PTHR43652:SF2">
    <property type="entry name" value="BASIC AMINO ACID ANTIPORTER YFCC-RELATED"/>
    <property type="match status" value="1"/>
</dbReference>
<dbReference type="Proteomes" id="UP001597237">
    <property type="component" value="Unassembled WGS sequence"/>
</dbReference>
<keyword evidence="6 7" id="KW-0472">Membrane</keyword>
<feature type="transmembrane region" description="Helical" evidence="7">
    <location>
        <begin position="139"/>
        <end position="160"/>
    </location>
</feature>
<feature type="transmembrane region" description="Helical" evidence="7">
    <location>
        <begin position="6"/>
        <end position="21"/>
    </location>
</feature>
<sequence>MNGEQALAFGLVGAVVALLVWDRMRYDVVALLALVAAVLLGLVPPGEAFTGFADDIVIIIGSALVVSAGIARSGVVDALVRPVAGLLTTPTRQIAFLAGAVGVLSALMKNIGALAIFLPVAAQLARRHRTGSHHVLMPMAFASLLGGLMTLIGTSPNIIVSRLREEITGEPFAMFDYLPVGAGLMLAGWAFLLVGWRLLPKERLGTRPPEESFAVEDYVSEVLLPPGSSFVGRTVADLERLAEGEAEVSGLIRERFRRYVPAKDWPLQDDDVVVLRGDAPALQKIIRSAGLLPVGAPKEARAAAALPVYEAVVLADSPLVGQTARRAELGRRRGVNLLAVSRRGAEVDRRLQHFVFKDGDLLLFQLSPGASPDAVAEAGLLPLAERNLQIGRRRPAWLPVTIVAAAMLVLAFQLLPVAITFLAAALAMVISGVLKPEEAERAIEWPILILVGALIPVSATLQTTGGTELAAVWLAQVAQGLPPIACVTLIMAAAMAVTPFLNNAATVLVMAPIGAGLARELGLSPDPFLMAVAVGAGSDFLTPVGHQCNTMVMAPGGYRFADYPRLGVPLSLLILTLGTWLIVTVWPLSG</sequence>
<dbReference type="PROSITE" id="PS51202">
    <property type="entry name" value="RCK_C"/>
    <property type="match status" value="2"/>
</dbReference>
<feature type="transmembrane region" description="Helical" evidence="7">
    <location>
        <begin position="94"/>
        <end position="118"/>
    </location>
</feature>
<keyword evidence="3 7" id="KW-0812">Transmembrane</keyword>
<comment type="caution">
    <text evidence="9">The sequence shown here is derived from an EMBL/GenBank/DDBJ whole genome shotgun (WGS) entry which is preliminary data.</text>
</comment>
<dbReference type="RefSeq" id="WP_377282547.1">
    <property type="nucleotide sequence ID" value="NZ_JBHRSI010000007.1"/>
</dbReference>
<dbReference type="Pfam" id="PF03600">
    <property type="entry name" value="CitMHS"/>
    <property type="match status" value="1"/>
</dbReference>
<reference evidence="10" key="1">
    <citation type="journal article" date="2019" name="Int. J. Syst. Evol. Microbiol.">
        <title>The Global Catalogue of Microorganisms (GCM) 10K type strain sequencing project: providing services to taxonomists for standard genome sequencing and annotation.</title>
        <authorList>
            <consortium name="The Broad Institute Genomics Platform"/>
            <consortium name="The Broad Institute Genome Sequencing Center for Infectious Disease"/>
            <person name="Wu L."/>
            <person name="Ma J."/>
        </authorList>
    </citation>
    <scope>NUCLEOTIDE SEQUENCE [LARGE SCALE GENOMIC DNA]</scope>
    <source>
        <strain evidence="10">DFY28</strain>
    </source>
</reference>
<keyword evidence="10" id="KW-1185">Reference proteome</keyword>
<organism evidence="9 10">
    <name type="scientific">Phenylobacterium terrae</name>
    <dbReference type="NCBI Taxonomy" id="2665495"/>
    <lineage>
        <taxon>Bacteria</taxon>
        <taxon>Pseudomonadati</taxon>
        <taxon>Pseudomonadota</taxon>
        <taxon>Alphaproteobacteria</taxon>
        <taxon>Caulobacterales</taxon>
        <taxon>Caulobacteraceae</taxon>
        <taxon>Phenylobacterium</taxon>
    </lineage>
</organism>
<protein>
    <submittedName>
        <fullName evidence="9">SLC13 family permease</fullName>
    </submittedName>
</protein>
<evidence type="ECO:0000256" key="2">
    <source>
        <dbReference type="ARBA" id="ARBA00022448"/>
    </source>
</evidence>
<dbReference type="PANTHER" id="PTHR43652">
    <property type="entry name" value="BASIC AMINO ACID ANTIPORTER YFCC-RELATED"/>
    <property type="match status" value="1"/>
</dbReference>
<feature type="domain" description="RCK C-terminal" evidence="8">
    <location>
        <begin position="296"/>
        <end position="381"/>
    </location>
</feature>
<keyword evidence="2" id="KW-0813">Transport</keyword>
<dbReference type="InterPro" id="IPR051679">
    <property type="entry name" value="DASS-Related_Transporters"/>
</dbReference>
<evidence type="ECO:0000313" key="9">
    <source>
        <dbReference type="EMBL" id="MFD1782927.1"/>
    </source>
</evidence>
<evidence type="ECO:0000259" key="8">
    <source>
        <dbReference type="PROSITE" id="PS51202"/>
    </source>
</evidence>
<evidence type="ECO:0000256" key="4">
    <source>
        <dbReference type="ARBA" id="ARBA00022737"/>
    </source>
</evidence>